<evidence type="ECO:0000313" key="3">
    <source>
        <dbReference type="Proteomes" id="UP000054683"/>
    </source>
</evidence>
<dbReference type="Gene3D" id="3.30.310.70">
    <property type="entry name" value="TT1751-like domain"/>
    <property type="match status" value="1"/>
</dbReference>
<sequence length="153" mass="16042">MTNVFFSAADCVTPTMTAQTDTAAAFPSSVVTLQSKYDFEATVSRLKAALAAHGVTLFADIDQSAAATKAGTSLRPTRLLLFGNPKAGTPVMEANPHAALELPLKAVVWEDSGSAVWVDYQDVTATLALDYKVDANQIAPLKLMPTLLSGALA</sequence>
<dbReference type="InterPro" id="IPR005180">
    <property type="entry name" value="DUF302"/>
</dbReference>
<evidence type="ECO:0000259" key="1">
    <source>
        <dbReference type="Pfam" id="PF03625"/>
    </source>
</evidence>
<name>A0A158HVV9_9BURK</name>
<organism evidence="2 3">
    <name type="scientific">Caballeronia udeis</name>
    <dbReference type="NCBI Taxonomy" id="1232866"/>
    <lineage>
        <taxon>Bacteria</taxon>
        <taxon>Pseudomonadati</taxon>
        <taxon>Pseudomonadota</taxon>
        <taxon>Betaproteobacteria</taxon>
        <taxon>Burkholderiales</taxon>
        <taxon>Burkholderiaceae</taxon>
        <taxon>Caballeronia</taxon>
    </lineage>
</organism>
<dbReference type="PANTHER" id="PTHR38342">
    <property type="entry name" value="SLR5037 PROTEIN"/>
    <property type="match status" value="1"/>
</dbReference>
<evidence type="ECO:0000313" key="2">
    <source>
        <dbReference type="EMBL" id="SAL48525.1"/>
    </source>
</evidence>
<proteinExistence type="predicted"/>
<dbReference type="Pfam" id="PF03625">
    <property type="entry name" value="DUF302"/>
    <property type="match status" value="1"/>
</dbReference>
<feature type="domain" description="DUF302" evidence="1">
    <location>
        <begin position="61"/>
        <end position="122"/>
    </location>
</feature>
<dbReference type="InterPro" id="IPR035923">
    <property type="entry name" value="TT1751-like_sf"/>
</dbReference>
<dbReference type="CDD" id="cd14797">
    <property type="entry name" value="DUF302"/>
    <property type="match status" value="1"/>
</dbReference>
<reference evidence="2 3" key="1">
    <citation type="submission" date="2016-01" db="EMBL/GenBank/DDBJ databases">
        <authorList>
            <person name="Oliw E.H."/>
        </authorList>
    </citation>
    <scope>NUCLEOTIDE SEQUENCE [LARGE SCALE GENOMIC DNA]</scope>
    <source>
        <strain evidence="2">LMG 27134</strain>
    </source>
</reference>
<dbReference type="SUPFAM" id="SSF103247">
    <property type="entry name" value="TT1751-like"/>
    <property type="match status" value="1"/>
</dbReference>
<dbReference type="PANTHER" id="PTHR38342:SF2">
    <property type="entry name" value="INNER MEMBRANE OR EXPORTED"/>
    <property type="match status" value="1"/>
</dbReference>
<dbReference type="Proteomes" id="UP000054683">
    <property type="component" value="Unassembled WGS sequence"/>
</dbReference>
<dbReference type="EMBL" id="FCOK02000036">
    <property type="protein sequence ID" value="SAL48525.1"/>
    <property type="molecule type" value="Genomic_DNA"/>
</dbReference>
<dbReference type="AlphaFoldDB" id="A0A158HVV9"/>
<gene>
    <name evidence="2" type="ORF">AWB69_04884</name>
</gene>
<protein>
    <recommendedName>
        <fullName evidence="1">DUF302 domain-containing protein</fullName>
    </recommendedName>
</protein>
<accession>A0A158HVV9</accession>